<keyword evidence="5" id="KW-0732">Signal</keyword>
<keyword evidence="4" id="KW-1015">Disulfide bond</keyword>
<dbReference type="PROSITE" id="PS51378">
    <property type="entry name" value="INVERT_DEFENSINS"/>
    <property type="match status" value="1"/>
</dbReference>
<evidence type="ECO:0000256" key="2">
    <source>
        <dbReference type="ARBA" id="ARBA00007085"/>
    </source>
</evidence>
<reference evidence="7" key="1">
    <citation type="submission" date="2013-08" db="EMBL/GenBank/DDBJ databases">
        <title>Gene expansion shapes genome architecture in the human pathogen Lichtheimia corymbifera: an evolutionary genomics analysis in the ancient terrestrial Mucorales (Mucoromycotina).</title>
        <authorList>
            <person name="Schwartze V.U."/>
            <person name="Winter S."/>
            <person name="Shelest E."/>
            <person name="Marcet-Houben M."/>
            <person name="Horn F."/>
            <person name="Wehner S."/>
            <person name="Hoffmann K."/>
            <person name="Riege K."/>
            <person name="Sammeth M."/>
            <person name="Nowrousian M."/>
            <person name="Valiante V."/>
            <person name="Linde J."/>
            <person name="Jacobsen I.D."/>
            <person name="Marz M."/>
            <person name="Brakhage A.A."/>
            <person name="Gabaldon T."/>
            <person name="Bocker S."/>
            <person name="Voigt K."/>
        </authorList>
    </citation>
    <scope>NUCLEOTIDE SEQUENCE [LARGE SCALE GENOMIC DNA]</scope>
    <source>
        <strain evidence="7">FSU 9682</strain>
    </source>
</reference>
<evidence type="ECO:0000259" key="6">
    <source>
        <dbReference type="PROSITE" id="PS51378"/>
    </source>
</evidence>
<comment type="similarity">
    <text evidence="2">Belongs to the invertebrate defensin family.</text>
</comment>
<dbReference type="GO" id="GO:0005615">
    <property type="term" value="C:extracellular space"/>
    <property type="evidence" value="ECO:0007669"/>
    <property type="project" value="TreeGrafter"/>
</dbReference>
<accession>A0A068RSX9</accession>
<name>A0A068RSX9_9FUNG</name>
<dbReference type="InterPro" id="IPR001542">
    <property type="entry name" value="Defensin_invertebrate/fungal"/>
</dbReference>
<dbReference type="InterPro" id="IPR036574">
    <property type="entry name" value="Scorpion_toxin-like_sf"/>
</dbReference>
<keyword evidence="3" id="KW-0964">Secreted</keyword>
<dbReference type="Proteomes" id="UP000027586">
    <property type="component" value="Unassembled WGS sequence"/>
</dbReference>
<evidence type="ECO:0000256" key="5">
    <source>
        <dbReference type="SAM" id="SignalP"/>
    </source>
</evidence>
<feature type="domain" description="Invertebrate defensins family profile" evidence="6">
    <location>
        <begin position="27"/>
        <end position="71"/>
    </location>
</feature>
<dbReference type="GO" id="GO:0006959">
    <property type="term" value="P:humoral immune response"/>
    <property type="evidence" value="ECO:0007669"/>
    <property type="project" value="TreeGrafter"/>
</dbReference>
<dbReference type="GO" id="GO:0042742">
    <property type="term" value="P:defense response to bacterium"/>
    <property type="evidence" value="ECO:0007669"/>
    <property type="project" value="TreeGrafter"/>
</dbReference>
<dbReference type="EMBL" id="CBTN010000016">
    <property type="protein sequence ID" value="CDH53298.1"/>
    <property type="molecule type" value="Genomic_DNA"/>
</dbReference>
<organism evidence="7 8">
    <name type="scientific">Lichtheimia corymbifera JMRC:FSU:9682</name>
    <dbReference type="NCBI Taxonomy" id="1263082"/>
    <lineage>
        <taxon>Eukaryota</taxon>
        <taxon>Fungi</taxon>
        <taxon>Fungi incertae sedis</taxon>
        <taxon>Mucoromycota</taxon>
        <taxon>Mucoromycotina</taxon>
        <taxon>Mucoromycetes</taxon>
        <taxon>Mucorales</taxon>
        <taxon>Lichtheimiaceae</taxon>
        <taxon>Lichtheimia</taxon>
    </lineage>
</organism>
<feature type="chain" id="PRO_5001652755" description="Invertebrate defensins family profile domain-containing protein" evidence="5">
    <location>
        <begin position="21"/>
        <end position="71"/>
    </location>
</feature>
<sequence length="71" mass="7353">MFKKTLALIFAISMVLNASASPVLNKRSSCQLGNLLPSGGGGNALCSAHCVELGNKHGGHCNKNDVCVCNH</sequence>
<evidence type="ECO:0000256" key="4">
    <source>
        <dbReference type="ARBA" id="ARBA00023157"/>
    </source>
</evidence>
<gene>
    <name evidence="7" type="ORF">LCOR_04665.1</name>
</gene>
<dbReference type="AlphaFoldDB" id="A0A068RSX9"/>
<keyword evidence="8" id="KW-1185">Reference proteome</keyword>
<evidence type="ECO:0000256" key="1">
    <source>
        <dbReference type="ARBA" id="ARBA00004613"/>
    </source>
</evidence>
<proteinExistence type="inferred from homology"/>
<dbReference type="OrthoDB" id="2256346at2759"/>
<dbReference type="Pfam" id="PF01097">
    <property type="entry name" value="Defensin_2"/>
    <property type="match status" value="1"/>
</dbReference>
<evidence type="ECO:0000313" key="7">
    <source>
        <dbReference type="EMBL" id="CDH53298.1"/>
    </source>
</evidence>
<dbReference type="Gene3D" id="3.30.30.10">
    <property type="entry name" value="Knottin, scorpion toxin-like"/>
    <property type="match status" value="1"/>
</dbReference>
<dbReference type="SUPFAM" id="SSF57095">
    <property type="entry name" value="Scorpion toxin-like"/>
    <property type="match status" value="1"/>
</dbReference>
<comment type="subcellular location">
    <subcellularLocation>
        <location evidence="1">Secreted</location>
    </subcellularLocation>
</comment>
<dbReference type="PANTHER" id="PTHR13645:SF0">
    <property type="entry name" value="DEFENSIN"/>
    <property type="match status" value="1"/>
</dbReference>
<protein>
    <recommendedName>
        <fullName evidence="6">Invertebrate defensins family profile domain-containing protein</fullName>
    </recommendedName>
</protein>
<dbReference type="VEuPathDB" id="FungiDB:LCOR_04665.1"/>
<evidence type="ECO:0000256" key="3">
    <source>
        <dbReference type="ARBA" id="ARBA00022525"/>
    </source>
</evidence>
<evidence type="ECO:0000313" key="8">
    <source>
        <dbReference type="Proteomes" id="UP000027586"/>
    </source>
</evidence>
<feature type="signal peptide" evidence="5">
    <location>
        <begin position="1"/>
        <end position="20"/>
    </location>
</feature>
<comment type="caution">
    <text evidence="7">The sequence shown here is derived from an EMBL/GenBank/DDBJ whole genome shotgun (WGS) entry which is preliminary data.</text>
</comment>
<dbReference type="PANTHER" id="PTHR13645">
    <property type="entry name" value="DEFENSIN"/>
    <property type="match status" value="1"/>
</dbReference>